<dbReference type="EMBL" id="GBXM01006034">
    <property type="protein sequence ID" value="JAI02544.1"/>
    <property type="molecule type" value="Transcribed_RNA"/>
</dbReference>
<protein>
    <submittedName>
        <fullName evidence="1">Uncharacterized protein</fullName>
    </submittedName>
</protein>
<proteinExistence type="predicted"/>
<accession>A0A0E9XLG5</accession>
<organism evidence="1">
    <name type="scientific">Anguilla anguilla</name>
    <name type="common">European freshwater eel</name>
    <name type="synonym">Muraena anguilla</name>
    <dbReference type="NCBI Taxonomy" id="7936"/>
    <lineage>
        <taxon>Eukaryota</taxon>
        <taxon>Metazoa</taxon>
        <taxon>Chordata</taxon>
        <taxon>Craniata</taxon>
        <taxon>Vertebrata</taxon>
        <taxon>Euteleostomi</taxon>
        <taxon>Actinopterygii</taxon>
        <taxon>Neopterygii</taxon>
        <taxon>Teleostei</taxon>
        <taxon>Anguilliformes</taxon>
        <taxon>Anguillidae</taxon>
        <taxon>Anguilla</taxon>
    </lineage>
</organism>
<reference evidence="1" key="1">
    <citation type="submission" date="2014-11" db="EMBL/GenBank/DDBJ databases">
        <authorList>
            <person name="Amaro Gonzalez C."/>
        </authorList>
    </citation>
    <scope>NUCLEOTIDE SEQUENCE</scope>
</reference>
<dbReference type="AlphaFoldDB" id="A0A0E9XLG5"/>
<name>A0A0E9XLG5_ANGAN</name>
<reference evidence="1" key="2">
    <citation type="journal article" date="2015" name="Fish Shellfish Immunol.">
        <title>Early steps in the European eel (Anguilla anguilla)-Vibrio vulnificus interaction in the gills: Role of the RtxA13 toxin.</title>
        <authorList>
            <person name="Callol A."/>
            <person name="Pajuelo D."/>
            <person name="Ebbesson L."/>
            <person name="Teles M."/>
            <person name="MacKenzie S."/>
            <person name="Amaro C."/>
        </authorList>
    </citation>
    <scope>NUCLEOTIDE SEQUENCE</scope>
</reference>
<evidence type="ECO:0000313" key="1">
    <source>
        <dbReference type="EMBL" id="JAI02544.1"/>
    </source>
</evidence>
<sequence length="21" mass="2403">MYSVIHLTNWSFSSSNLCIIS</sequence>